<dbReference type="Proteomes" id="UP000182660">
    <property type="component" value="Unassembled WGS sequence"/>
</dbReference>
<accession>A0ABY1HIF0</accession>
<gene>
    <name evidence="1" type="ORF">MT2528_3976</name>
</gene>
<name>A0ABY1HIF0_9GAMM</name>
<dbReference type="GeneID" id="61297967"/>
<dbReference type="EMBL" id="FPLJ01000089">
    <property type="protein sequence ID" value="SGZ00117.1"/>
    <property type="molecule type" value="Genomic_DNA"/>
</dbReference>
<dbReference type="RefSeq" id="WP_075473498.1">
    <property type="nucleotide sequence ID" value="NZ_CAWQZC010000007.1"/>
</dbReference>
<comment type="caution">
    <text evidence="1">The sequence shown here is derived from an EMBL/GenBank/DDBJ whole genome shotgun (WGS) entry which is preliminary data.</text>
</comment>
<sequence>MQQVLKDTIDFSTDKAVLFQFESRSKLAAYSMGIYCTLIEFSDSFCTLIAHQNYTGSLSIYRSFIENYVDLKNLELNGLYVNQLDHASYVQNQRILIAAKSGNDYLKSMAGYADDKLPKIKKEIQRLKDNKEFKICGSIKDKFYLAGMEQEHGGLYPTLCAESHCSLEAIIARHFEFDSSNNKVNLVIHNKDIGSNYEYYISNMANYLITAGILVANILEGQQLDEFIIKKEEILSALK</sequence>
<organism evidence="1 2">
    <name type="scientific">Moritella viscosa</name>
    <dbReference type="NCBI Taxonomy" id="80854"/>
    <lineage>
        <taxon>Bacteria</taxon>
        <taxon>Pseudomonadati</taxon>
        <taxon>Pseudomonadota</taxon>
        <taxon>Gammaproteobacteria</taxon>
        <taxon>Alteromonadales</taxon>
        <taxon>Moritellaceae</taxon>
        <taxon>Moritella</taxon>
    </lineage>
</organism>
<evidence type="ECO:0000313" key="1">
    <source>
        <dbReference type="EMBL" id="SGZ00117.1"/>
    </source>
</evidence>
<keyword evidence="2" id="KW-1185">Reference proteome</keyword>
<protein>
    <submittedName>
        <fullName evidence="1">Uncharacterized protein</fullName>
    </submittedName>
</protein>
<proteinExistence type="predicted"/>
<evidence type="ECO:0000313" key="2">
    <source>
        <dbReference type="Proteomes" id="UP000182660"/>
    </source>
</evidence>
<dbReference type="Pfam" id="PF18928">
    <property type="entry name" value="DUF5677"/>
    <property type="match status" value="1"/>
</dbReference>
<reference evidence="1 2" key="1">
    <citation type="submission" date="2016-11" db="EMBL/GenBank/DDBJ databases">
        <authorList>
            <person name="Klemetsen T."/>
        </authorList>
    </citation>
    <scope>NUCLEOTIDE SEQUENCE [LARGE SCALE GENOMIC DNA]</scope>
    <source>
        <strain evidence="1">MT 2528</strain>
    </source>
</reference>
<dbReference type="InterPro" id="IPR043733">
    <property type="entry name" value="DUF5677"/>
</dbReference>